<keyword evidence="11" id="KW-0482">Metalloprotease</keyword>
<dbReference type="PANTHER" id="PTHR35864">
    <property type="entry name" value="ZINC METALLOPROTEASE MJ0611-RELATED"/>
    <property type="match status" value="1"/>
</dbReference>
<feature type="transmembrane region" description="Helical" evidence="13">
    <location>
        <begin position="129"/>
        <end position="152"/>
    </location>
</feature>
<dbReference type="CDD" id="cd06158">
    <property type="entry name" value="S2P-M50_like_1"/>
    <property type="match status" value="1"/>
</dbReference>
<keyword evidence="7" id="KW-0479">Metal-binding</keyword>
<keyword evidence="10 13" id="KW-1133">Transmembrane helix</keyword>
<dbReference type="Proteomes" id="UP000251205">
    <property type="component" value="Unassembled WGS sequence"/>
</dbReference>
<accession>A0A329Y328</accession>
<evidence type="ECO:0000256" key="6">
    <source>
        <dbReference type="ARBA" id="ARBA00022692"/>
    </source>
</evidence>
<evidence type="ECO:0000256" key="10">
    <source>
        <dbReference type="ARBA" id="ARBA00022989"/>
    </source>
</evidence>
<keyword evidence="9" id="KW-0862">Zinc</keyword>
<dbReference type="InterPro" id="IPR052348">
    <property type="entry name" value="Metallopeptidase_M50B"/>
</dbReference>
<comment type="cofactor">
    <cofactor evidence="1">
        <name>Zn(2+)</name>
        <dbReference type="ChEBI" id="CHEBI:29105"/>
    </cofactor>
</comment>
<protein>
    <submittedName>
        <fullName evidence="14">Site-2 protease family protein</fullName>
    </submittedName>
</protein>
<evidence type="ECO:0000313" key="14">
    <source>
        <dbReference type="EMBL" id="RAX37853.1"/>
    </source>
</evidence>
<sequence>MQPKIIYSRFPQSWNLSANFLAAFIIFLGTGIALFAGWLDLPVAVFVFVLAGWIVSLCLHEGAHALAAYWGGDRSVSAKGYLSLEPLAYAQPFLSFGLPLLYLILGGIGLPGGAVSIDHGVLRNKHWQAFVSAAGPLTNLVFLIILTLPFLLGLADDDSRFWQAAALLGALQASAVVLNLLPIPGLDGFGILRPYLPRDMQLQANQIAPMLSVLLLMMFTSHSANSALWRAVFELTDFFSVDRFLIHEGWNSFRFWM</sequence>
<evidence type="ECO:0000313" key="15">
    <source>
        <dbReference type="Proteomes" id="UP000251205"/>
    </source>
</evidence>
<dbReference type="GO" id="GO:0008237">
    <property type="term" value="F:metallopeptidase activity"/>
    <property type="evidence" value="ECO:0007669"/>
    <property type="project" value="UniProtKB-KW"/>
</dbReference>
<dbReference type="OrthoDB" id="9800627at2"/>
<dbReference type="GO" id="GO:0006508">
    <property type="term" value="P:proteolysis"/>
    <property type="evidence" value="ECO:0007669"/>
    <property type="project" value="UniProtKB-KW"/>
</dbReference>
<gene>
    <name evidence="14" type="ORF">DQ393_29635</name>
</gene>
<evidence type="ECO:0000256" key="7">
    <source>
        <dbReference type="ARBA" id="ARBA00022723"/>
    </source>
</evidence>
<dbReference type="GO" id="GO:0046872">
    <property type="term" value="F:metal ion binding"/>
    <property type="evidence" value="ECO:0007669"/>
    <property type="project" value="UniProtKB-KW"/>
</dbReference>
<keyword evidence="6 13" id="KW-0812">Transmembrane</keyword>
<dbReference type="GO" id="GO:0005886">
    <property type="term" value="C:plasma membrane"/>
    <property type="evidence" value="ECO:0007669"/>
    <property type="project" value="UniProtKB-SubCell"/>
</dbReference>
<feature type="transmembrane region" description="Helical" evidence="13">
    <location>
        <begin position="20"/>
        <end position="39"/>
    </location>
</feature>
<evidence type="ECO:0000256" key="5">
    <source>
        <dbReference type="ARBA" id="ARBA00022670"/>
    </source>
</evidence>
<keyword evidence="5 14" id="KW-0645">Protease</keyword>
<evidence type="ECO:0000256" key="13">
    <source>
        <dbReference type="SAM" id="Phobius"/>
    </source>
</evidence>
<evidence type="ECO:0000256" key="9">
    <source>
        <dbReference type="ARBA" id="ARBA00022833"/>
    </source>
</evidence>
<evidence type="ECO:0000256" key="3">
    <source>
        <dbReference type="ARBA" id="ARBA00007931"/>
    </source>
</evidence>
<keyword evidence="12 13" id="KW-0472">Membrane</keyword>
<evidence type="ECO:0000256" key="8">
    <source>
        <dbReference type="ARBA" id="ARBA00022801"/>
    </source>
</evidence>
<evidence type="ECO:0000256" key="4">
    <source>
        <dbReference type="ARBA" id="ARBA00022475"/>
    </source>
</evidence>
<reference evidence="14 15" key="1">
    <citation type="submission" date="2018-06" db="EMBL/GenBank/DDBJ databases">
        <title>Whole Genome Sequence of an efficient microsymbiont, Rhizobium tropici.</title>
        <authorList>
            <person name="Srinivasan R."/>
            <person name="Singh H.V."/>
            <person name="Srivastava R."/>
            <person name="Kumari B."/>
            <person name="Radhakrishna A."/>
        </authorList>
    </citation>
    <scope>NUCLEOTIDE SEQUENCE [LARGE SCALE GENOMIC DNA]</scope>
    <source>
        <strain evidence="14 15">IGFRI Rhizo-19</strain>
    </source>
</reference>
<dbReference type="PANTHER" id="PTHR35864:SF1">
    <property type="entry name" value="ZINC METALLOPROTEASE YWHC-RELATED"/>
    <property type="match status" value="1"/>
</dbReference>
<proteinExistence type="inferred from homology"/>
<name>A0A329Y328_RHITR</name>
<comment type="caution">
    <text evidence="14">The sequence shown here is derived from an EMBL/GenBank/DDBJ whole genome shotgun (WGS) entry which is preliminary data.</text>
</comment>
<evidence type="ECO:0000256" key="1">
    <source>
        <dbReference type="ARBA" id="ARBA00001947"/>
    </source>
</evidence>
<comment type="similarity">
    <text evidence="3">Belongs to the peptidase M50B family.</text>
</comment>
<evidence type="ECO:0000256" key="11">
    <source>
        <dbReference type="ARBA" id="ARBA00023049"/>
    </source>
</evidence>
<feature type="transmembrane region" description="Helical" evidence="13">
    <location>
        <begin position="93"/>
        <end position="117"/>
    </location>
</feature>
<feature type="transmembrane region" description="Helical" evidence="13">
    <location>
        <begin position="203"/>
        <end position="220"/>
    </location>
</feature>
<comment type="subcellular location">
    <subcellularLocation>
        <location evidence="2">Cell membrane</location>
        <topology evidence="2">Multi-pass membrane protein</topology>
    </subcellularLocation>
</comment>
<feature type="transmembrane region" description="Helical" evidence="13">
    <location>
        <begin position="45"/>
        <end position="72"/>
    </location>
</feature>
<keyword evidence="8" id="KW-0378">Hydrolase</keyword>
<dbReference type="RefSeq" id="WP_112345287.1">
    <property type="nucleotide sequence ID" value="NZ_QMKK01000056.1"/>
</dbReference>
<dbReference type="InterPro" id="IPR044537">
    <property type="entry name" value="Rip2-like"/>
</dbReference>
<evidence type="ECO:0000256" key="2">
    <source>
        <dbReference type="ARBA" id="ARBA00004651"/>
    </source>
</evidence>
<organism evidence="14 15">
    <name type="scientific">Rhizobium tropici</name>
    <dbReference type="NCBI Taxonomy" id="398"/>
    <lineage>
        <taxon>Bacteria</taxon>
        <taxon>Pseudomonadati</taxon>
        <taxon>Pseudomonadota</taxon>
        <taxon>Alphaproteobacteria</taxon>
        <taxon>Hyphomicrobiales</taxon>
        <taxon>Rhizobiaceae</taxon>
        <taxon>Rhizobium/Agrobacterium group</taxon>
        <taxon>Rhizobium</taxon>
    </lineage>
</organism>
<dbReference type="AlphaFoldDB" id="A0A329Y328"/>
<dbReference type="EMBL" id="QMKK01000056">
    <property type="protein sequence ID" value="RAX37853.1"/>
    <property type="molecule type" value="Genomic_DNA"/>
</dbReference>
<evidence type="ECO:0000256" key="12">
    <source>
        <dbReference type="ARBA" id="ARBA00023136"/>
    </source>
</evidence>
<keyword evidence="4" id="KW-1003">Cell membrane</keyword>
<feature type="transmembrane region" description="Helical" evidence="13">
    <location>
        <begin position="164"/>
        <end position="183"/>
    </location>
</feature>